<comment type="caution">
    <text evidence="1">The sequence shown here is derived from an EMBL/GenBank/DDBJ whole genome shotgun (WGS) entry which is preliminary data.</text>
</comment>
<name>A0A8J8P1W0_HALGN</name>
<dbReference type="OrthoDB" id="327661at2759"/>
<protein>
    <submittedName>
        <fullName evidence="1">Uncharacterized protein</fullName>
    </submittedName>
</protein>
<dbReference type="EMBL" id="RRYP01001557">
    <property type="protein sequence ID" value="TNV85778.1"/>
    <property type="molecule type" value="Genomic_DNA"/>
</dbReference>
<dbReference type="AlphaFoldDB" id="A0A8J8P1W0"/>
<gene>
    <name evidence="1" type="ORF">FGO68_gene10974</name>
</gene>
<reference evidence="1" key="1">
    <citation type="submission" date="2019-06" db="EMBL/GenBank/DDBJ databases">
        <authorList>
            <person name="Zheng W."/>
        </authorList>
    </citation>
    <scope>NUCLEOTIDE SEQUENCE</scope>
    <source>
        <strain evidence="1">QDHG01</strain>
    </source>
</reference>
<dbReference type="Proteomes" id="UP000785679">
    <property type="component" value="Unassembled WGS sequence"/>
</dbReference>
<organism evidence="1 2">
    <name type="scientific">Halteria grandinella</name>
    <dbReference type="NCBI Taxonomy" id="5974"/>
    <lineage>
        <taxon>Eukaryota</taxon>
        <taxon>Sar</taxon>
        <taxon>Alveolata</taxon>
        <taxon>Ciliophora</taxon>
        <taxon>Intramacronucleata</taxon>
        <taxon>Spirotrichea</taxon>
        <taxon>Stichotrichia</taxon>
        <taxon>Sporadotrichida</taxon>
        <taxon>Halteriidae</taxon>
        <taxon>Halteria</taxon>
    </lineage>
</organism>
<evidence type="ECO:0000313" key="1">
    <source>
        <dbReference type="EMBL" id="TNV85778.1"/>
    </source>
</evidence>
<proteinExistence type="predicted"/>
<evidence type="ECO:0000313" key="2">
    <source>
        <dbReference type="Proteomes" id="UP000785679"/>
    </source>
</evidence>
<accession>A0A8J8P1W0</accession>
<keyword evidence="2" id="KW-1185">Reference proteome</keyword>
<sequence>MTHVYQYQTQCASGTESQVSQTFQSCIYEGSPTVDSIMFQEGTRFFRIQNQYQTSSYTGSTVHDPSIPALKAKGIYCVTPNLVYSLMWGTYKADSARIFIAEVNFNTNQITYRRYLQQTIGNVYHGKMKGSNAFFMASMAASVNLGTSSTLSLGQSHGIIFSTIATCQHMDEFLYAQVALILNAFTFIASSPAFTSASQTISDQTNTFTAPKNILPTQFEGKFTLECNVDIQEIYAHQDEINELKLMDSTSDNSVQIINYWGTAFPAFVDSFYSPYPVLRVWPTINTPLSCYQILVIDRDGAAWKYQTINIIVVAPRVINAQYAITNSGPPIFESELETIYLQNGEVLIYTLPSYSDPDNDNISLTLDLREATQFTFFDHSTLRFTFALPQENYYKTSYEILISLKDNNLTPQSTKYELKINIKRIEDQYVLKNDSDVQFNDGDDLQNSTSSIKFISLSLSKPTRDGSIRLHFHGPPFYELTQIAQKLNESDFILTLNGETEVEFSFQIDKISSGYVILQMHFQNPEKISIYDDPLDWVEVRCNKLLWIQSGQLNYILRKNTKSKCNLPNQYSQQGEQMIKKLKEVSTIFEVALIPGFILTNIFLQVQI</sequence>